<dbReference type="InterPro" id="IPR036388">
    <property type="entry name" value="WH-like_DNA-bd_sf"/>
</dbReference>
<dbReference type="Pfam" id="PF00196">
    <property type="entry name" value="GerE"/>
    <property type="match status" value="1"/>
</dbReference>
<evidence type="ECO:0000313" key="6">
    <source>
        <dbReference type="Proteomes" id="UP000007382"/>
    </source>
</evidence>
<dbReference type="STRING" id="1162668.LFE_2217"/>
<keyword evidence="3" id="KW-0804">Transcription</keyword>
<keyword evidence="6" id="KW-1185">Reference proteome</keyword>
<evidence type="ECO:0000256" key="2">
    <source>
        <dbReference type="ARBA" id="ARBA00023125"/>
    </source>
</evidence>
<sequence>MDAVMELSSKDYQTLLNLICRLHNAKDSKALFLEIWDSLHDALDLTTGVFIPADRESGDFLLDGAQIFDHPSQYFMEYALHFSTLDPVFSSGWFRSFSNDVTRLSDLVPPDWFDTSPYAQDLLKRAQISHILASNLGFEGYPVGVLRLHRENREKPFTQREILFLKLLAPHLSQMINQFREQSIPEYSPKTGIMFIQQDQSIFWGNKIAKQIWGDRSAHDFNASGSDLPNIISTSLGTYRVITIPIQALKDTDDPVSEKIKAQVLLLEPFPQKKSTREKLSSLGLSPRQAEIAALVLQGRSNRLVASDLGISEQTVKDHLHDIFNKLKIKSRYQLIFLCANAM</sequence>
<name>I0IRJ1_LEPFC</name>
<reference evidence="5 6" key="1">
    <citation type="journal article" date="2012" name="J. Bacteriol.">
        <title>Complete Genome Sequence of Leptospirillum ferrooxidans Strain C2-3, Isolated from a Fresh Volcanic Ash Deposit on the Island of Miyake, Japan.</title>
        <authorList>
            <person name="Fujimura R."/>
            <person name="Sato Y."/>
            <person name="Nishizawa T."/>
            <person name="Oshima K."/>
            <person name="Kim S.-W."/>
            <person name="Hattori M."/>
            <person name="Kamijo T."/>
            <person name="Ohta H."/>
        </authorList>
    </citation>
    <scope>NUCLEOTIDE SEQUENCE [LARGE SCALE GENOMIC DNA]</scope>
    <source>
        <strain evidence="5 6">C2-3</strain>
    </source>
</reference>
<dbReference type="InterPro" id="IPR000792">
    <property type="entry name" value="Tscrpt_reg_LuxR_C"/>
</dbReference>
<dbReference type="Gene3D" id="1.10.10.10">
    <property type="entry name" value="Winged helix-like DNA-binding domain superfamily/Winged helix DNA-binding domain"/>
    <property type="match status" value="1"/>
</dbReference>
<dbReference type="PROSITE" id="PS50043">
    <property type="entry name" value="HTH_LUXR_2"/>
    <property type="match status" value="1"/>
</dbReference>
<dbReference type="Proteomes" id="UP000007382">
    <property type="component" value="Chromosome"/>
</dbReference>
<protein>
    <submittedName>
        <fullName evidence="5">Putative GAF sensor protein</fullName>
    </submittedName>
</protein>
<dbReference type="GO" id="GO:0006355">
    <property type="term" value="P:regulation of DNA-templated transcription"/>
    <property type="evidence" value="ECO:0007669"/>
    <property type="project" value="InterPro"/>
</dbReference>
<dbReference type="PRINTS" id="PR00038">
    <property type="entry name" value="HTHLUXR"/>
</dbReference>
<reference evidence="6" key="2">
    <citation type="submission" date="2012-03" db="EMBL/GenBank/DDBJ databases">
        <title>The complete genome sequence of the pioneer microbe on fresh volcanic deposit, Leptospirillum ferrooxidans strain C2-3.</title>
        <authorList>
            <person name="Fujimura R."/>
            <person name="Sato Y."/>
            <person name="Nishizawa T."/>
            <person name="Nanba K."/>
            <person name="Oshima K."/>
            <person name="Hattori M."/>
            <person name="Kamijo T."/>
            <person name="Ohta H."/>
        </authorList>
    </citation>
    <scope>NUCLEOTIDE SEQUENCE [LARGE SCALE GENOMIC DNA]</scope>
    <source>
        <strain evidence="6">C2-3</strain>
    </source>
</reference>
<organism evidence="5 6">
    <name type="scientific">Leptospirillum ferrooxidans (strain C2-3)</name>
    <dbReference type="NCBI Taxonomy" id="1162668"/>
    <lineage>
        <taxon>Bacteria</taxon>
        <taxon>Pseudomonadati</taxon>
        <taxon>Nitrospirota</taxon>
        <taxon>Nitrospiria</taxon>
        <taxon>Nitrospirales</taxon>
        <taxon>Nitrospiraceae</taxon>
        <taxon>Leptospirillum</taxon>
    </lineage>
</organism>
<dbReference type="PANTHER" id="PTHR44688:SF16">
    <property type="entry name" value="DNA-BINDING TRANSCRIPTIONAL ACTIVATOR DEVR_DOSR"/>
    <property type="match status" value="1"/>
</dbReference>
<proteinExistence type="predicted"/>
<dbReference type="eggNOG" id="COG2197">
    <property type="taxonomic scope" value="Bacteria"/>
</dbReference>
<feature type="domain" description="HTH luxR-type" evidence="4">
    <location>
        <begin position="278"/>
        <end position="343"/>
    </location>
</feature>
<dbReference type="HOGENOM" id="CLU_823264_0_0_0"/>
<dbReference type="SUPFAM" id="SSF46894">
    <property type="entry name" value="C-terminal effector domain of the bipartite response regulators"/>
    <property type="match status" value="1"/>
</dbReference>
<dbReference type="Gene3D" id="3.30.450.40">
    <property type="match status" value="1"/>
</dbReference>
<gene>
    <name evidence="5" type="ordered locus">LFE_2217</name>
</gene>
<dbReference type="AlphaFoldDB" id="I0IRJ1"/>
<dbReference type="SUPFAM" id="SSF55781">
    <property type="entry name" value="GAF domain-like"/>
    <property type="match status" value="1"/>
</dbReference>
<dbReference type="EMBL" id="AP012342">
    <property type="protein sequence ID" value="BAM07890.1"/>
    <property type="molecule type" value="Genomic_DNA"/>
</dbReference>
<evidence type="ECO:0000313" key="5">
    <source>
        <dbReference type="EMBL" id="BAM07890.1"/>
    </source>
</evidence>
<dbReference type="GO" id="GO:0003677">
    <property type="term" value="F:DNA binding"/>
    <property type="evidence" value="ECO:0007669"/>
    <property type="project" value="UniProtKB-KW"/>
</dbReference>
<dbReference type="InterPro" id="IPR029016">
    <property type="entry name" value="GAF-like_dom_sf"/>
</dbReference>
<dbReference type="CDD" id="cd06170">
    <property type="entry name" value="LuxR_C_like"/>
    <property type="match status" value="1"/>
</dbReference>
<evidence type="ECO:0000256" key="3">
    <source>
        <dbReference type="ARBA" id="ARBA00023163"/>
    </source>
</evidence>
<dbReference type="KEGG" id="lfc:LFE_2217"/>
<dbReference type="OrthoDB" id="9815744at2"/>
<evidence type="ECO:0000259" key="4">
    <source>
        <dbReference type="PROSITE" id="PS50043"/>
    </source>
</evidence>
<keyword evidence="2" id="KW-0238">DNA-binding</keyword>
<evidence type="ECO:0000256" key="1">
    <source>
        <dbReference type="ARBA" id="ARBA00023015"/>
    </source>
</evidence>
<accession>I0IRJ1</accession>
<dbReference type="PATRIC" id="fig|1162668.3.peg.2625"/>
<keyword evidence="1" id="KW-0805">Transcription regulation</keyword>
<dbReference type="SMART" id="SM00421">
    <property type="entry name" value="HTH_LUXR"/>
    <property type="match status" value="1"/>
</dbReference>
<dbReference type="RefSeq" id="WP_014450373.1">
    <property type="nucleotide sequence ID" value="NC_017094.1"/>
</dbReference>
<dbReference type="PANTHER" id="PTHR44688">
    <property type="entry name" value="DNA-BINDING TRANSCRIPTIONAL ACTIVATOR DEVR_DOSR"/>
    <property type="match status" value="1"/>
</dbReference>
<dbReference type="InterPro" id="IPR016032">
    <property type="entry name" value="Sig_transdc_resp-reg_C-effctor"/>
</dbReference>